<dbReference type="GO" id="GO:0019706">
    <property type="term" value="F:protein-cysteine S-palmitoyltransferase activity"/>
    <property type="evidence" value="ECO:0007669"/>
    <property type="project" value="UniProtKB-EC"/>
</dbReference>
<sequence>MWSLAYSPLQMALKLHVPACQNCSSIILSHGYIFMLMVKLLNAIKAYPIRCLALIFFLSGRLIFGPDARSLLVTLLLLIAPVVIFCVFVARHLRHHFSSYNAGYAIIVAAIVFTIHVRQPYGFVTEASVLSLVLVLLFLTSSRDPGIVPRNSHPPEEEFRYDTSASVEVGGRQTPSLQFPRTKEVMVNGLPIRVKYCDTCMLYRPPRCSHCSICNNCVERFDHHCPWVGQCIGMRNYRYFFCFVSSAALLCIFVFSISAFYIKVLMDDHKGTVWMAMKESPVSVILMGYCFISLWFVGGLTGFHLYLISTNQTTYENFRYRADNRINVYDRGCLNNFSEVFCTTVKPSKNNFRALVQEESQRPPMPTSRDNAEPEEPGDGRRMKVEDDLDIGGDLLKISQRHNIEDIEADIRGRGSDVPHHNSSEGDSVLGSDRRPPGVQSEPTRHPSWGQSGSWEIGNEGNFANSKEALQRLYVERPFCLSVLKRSHTAYAKKDNLVPLLEVAINSTSIYVCKTLSYLQDTYAKFKTREVEECLSCYEEIAGYMTKVITDVSQEPAIAGLDGEVIISYVNRCDKAVVKHKGISEKNQLAIKHATLMIDIADGLSSTRNL</sequence>
<feature type="region of interest" description="Disordered" evidence="12">
    <location>
        <begin position="412"/>
        <end position="455"/>
    </location>
</feature>
<dbReference type="PANTHER" id="PTHR22883:SF43">
    <property type="entry name" value="PALMITOYLTRANSFERASE APP"/>
    <property type="match status" value="1"/>
</dbReference>
<reference evidence="14" key="1">
    <citation type="submission" date="2018-01" db="EMBL/GenBank/DDBJ databases">
        <authorList>
            <person name="Mao J.F."/>
        </authorList>
    </citation>
    <scope>NUCLEOTIDE SEQUENCE</scope>
    <source>
        <strain evidence="14">Huo1</strain>
        <tissue evidence="14">Leaf</tissue>
    </source>
</reference>
<dbReference type="Proteomes" id="UP000298416">
    <property type="component" value="Unassembled WGS sequence"/>
</dbReference>
<comment type="caution">
    <text evidence="14">The sequence shown here is derived from an EMBL/GenBank/DDBJ whole genome shotgun (WGS) entry which is preliminary data.</text>
</comment>
<comment type="caution">
    <text evidence="11">Lacks conserved residue(s) required for the propagation of feature annotation.</text>
</comment>
<dbReference type="PANTHER" id="PTHR22883">
    <property type="entry name" value="ZINC FINGER DHHC DOMAIN CONTAINING PROTEIN"/>
    <property type="match status" value="1"/>
</dbReference>
<feature type="domain" description="Palmitoyltransferase DHHC" evidence="13">
    <location>
        <begin position="195"/>
        <end position="319"/>
    </location>
</feature>
<feature type="transmembrane region" description="Helical" evidence="11">
    <location>
        <begin position="121"/>
        <end position="140"/>
    </location>
</feature>
<gene>
    <name evidence="14" type="ORF">SASPL_148277</name>
</gene>
<feature type="transmembrane region" description="Helical" evidence="11">
    <location>
        <begin position="97"/>
        <end position="115"/>
    </location>
</feature>
<dbReference type="AlphaFoldDB" id="A0A8X8Z450"/>
<keyword evidence="6 11" id="KW-0472">Membrane</keyword>
<organism evidence="14">
    <name type="scientific">Salvia splendens</name>
    <name type="common">Scarlet sage</name>
    <dbReference type="NCBI Taxonomy" id="180675"/>
    <lineage>
        <taxon>Eukaryota</taxon>
        <taxon>Viridiplantae</taxon>
        <taxon>Streptophyta</taxon>
        <taxon>Embryophyta</taxon>
        <taxon>Tracheophyta</taxon>
        <taxon>Spermatophyta</taxon>
        <taxon>Magnoliopsida</taxon>
        <taxon>eudicotyledons</taxon>
        <taxon>Gunneridae</taxon>
        <taxon>Pentapetalae</taxon>
        <taxon>asterids</taxon>
        <taxon>lamiids</taxon>
        <taxon>Lamiales</taxon>
        <taxon>Lamiaceae</taxon>
        <taxon>Nepetoideae</taxon>
        <taxon>Mentheae</taxon>
        <taxon>Salviinae</taxon>
        <taxon>Salvia</taxon>
        <taxon>Salvia subgen. Calosphace</taxon>
        <taxon>core Calosphace</taxon>
    </lineage>
</organism>
<feature type="transmembrane region" description="Helical" evidence="11">
    <location>
        <begin position="239"/>
        <end position="262"/>
    </location>
</feature>
<dbReference type="EMBL" id="PNBA02000019">
    <property type="protein sequence ID" value="KAG6390539.1"/>
    <property type="molecule type" value="Genomic_DNA"/>
</dbReference>
<keyword evidence="7" id="KW-0564">Palmitate</keyword>
<dbReference type="GO" id="GO:0006612">
    <property type="term" value="P:protein targeting to membrane"/>
    <property type="evidence" value="ECO:0007669"/>
    <property type="project" value="TreeGrafter"/>
</dbReference>
<evidence type="ECO:0000256" key="7">
    <source>
        <dbReference type="ARBA" id="ARBA00023139"/>
    </source>
</evidence>
<dbReference type="InterPro" id="IPR001594">
    <property type="entry name" value="Palmitoyltrfase_DHHC"/>
</dbReference>
<evidence type="ECO:0000256" key="9">
    <source>
        <dbReference type="ARBA" id="ARBA00023315"/>
    </source>
</evidence>
<feature type="region of interest" description="Disordered" evidence="12">
    <location>
        <begin position="357"/>
        <end position="385"/>
    </location>
</feature>
<feature type="transmembrane region" description="Helical" evidence="11">
    <location>
        <begin position="282"/>
        <end position="308"/>
    </location>
</feature>
<dbReference type="GO" id="GO:0005783">
    <property type="term" value="C:endoplasmic reticulum"/>
    <property type="evidence" value="ECO:0007669"/>
    <property type="project" value="TreeGrafter"/>
</dbReference>
<keyword evidence="8" id="KW-0449">Lipoprotein</keyword>
<evidence type="ECO:0000256" key="10">
    <source>
        <dbReference type="ARBA" id="ARBA00048048"/>
    </source>
</evidence>
<evidence type="ECO:0000256" key="8">
    <source>
        <dbReference type="ARBA" id="ARBA00023288"/>
    </source>
</evidence>
<evidence type="ECO:0000313" key="14">
    <source>
        <dbReference type="EMBL" id="KAG6390539.1"/>
    </source>
</evidence>
<accession>A0A8X8Z450</accession>
<evidence type="ECO:0000256" key="11">
    <source>
        <dbReference type="RuleBase" id="RU079119"/>
    </source>
</evidence>
<evidence type="ECO:0000259" key="13">
    <source>
        <dbReference type="Pfam" id="PF01529"/>
    </source>
</evidence>
<comment type="subcellular location">
    <subcellularLocation>
        <location evidence="1">Endomembrane system</location>
        <topology evidence="1">Multi-pass membrane protein</topology>
    </subcellularLocation>
</comment>
<evidence type="ECO:0000256" key="4">
    <source>
        <dbReference type="ARBA" id="ARBA00022692"/>
    </source>
</evidence>
<evidence type="ECO:0000256" key="3">
    <source>
        <dbReference type="ARBA" id="ARBA00022679"/>
    </source>
</evidence>
<evidence type="ECO:0000256" key="6">
    <source>
        <dbReference type="ARBA" id="ARBA00023136"/>
    </source>
</evidence>
<feature type="transmembrane region" description="Helical" evidence="11">
    <location>
        <begin position="15"/>
        <end position="35"/>
    </location>
</feature>
<keyword evidence="15" id="KW-1185">Reference proteome</keyword>
<evidence type="ECO:0000256" key="2">
    <source>
        <dbReference type="ARBA" id="ARBA00008574"/>
    </source>
</evidence>
<feature type="compositionally biased region" description="Basic and acidic residues" evidence="12">
    <location>
        <begin position="412"/>
        <end position="424"/>
    </location>
</feature>
<evidence type="ECO:0000256" key="12">
    <source>
        <dbReference type="SAM" id="MobiDB-lite"/>
    </source>
</evidence>
<keyword evidence="5 11" id="KW-1133">Transmembrane helix</keyword>
<proteinExistence type="inferred from homology"/>
<dbReference type="GO" id="GO:0005794">
    <property type="term" value="C:Golgi apparatus"/>
    <property type="evidence" value="ECO:0007669"/>
    <property type="project" value="TreeGrafter"/>
</dbReference>
<keyword evidence="4 11" id="KW-0812">Transmembrane</keyword>
<feature type="transmembrane region" description="Helical" evidence="11">
    <location>
        <begin position="70"/>
        <end position="90"/>
    </location>
</feature>
<protein>
    <recommendedName>
        <fullName evidence="11">S-acyltransferase</fullName>
        <ecNumber evidence="11">2.3.1.225</ecNumber>
    </recommendedName>
    <alternativeName>
        <fullName evidence="11">Palmitoyltransferase</fullName>
    </alternativeName>
</protein>
<feature type="transmembrane region" description="Helical" evidence="11">
    <location>
        <begin position="47"/>
        <end position="64"/>
    </location>
</feature>
<dbReference type="PROSITE" id="PS50216">
    <property type="entry name" value="DHHC"/>
    <property type="match status" value="1"/>
</dbReference>
<keyword evidence="3 11" id="KW-0808">Transferase</keyword>
<keyword evidence="9 11" id="KW-0012">Acyltransferase</keyword>
<name>A0A8X8Z450_SALSN</name>
<comment type="domain">
    <text evidence="11">The DHHC domain is required for palmitoyltransferase activity.</text>
</comment>
<evidence type="ECO:0000256" key="5">
    <source>
        <dbReference type="ARBA" id="ARBA00022989"/>
    </source>
</evidence>
<evidence type="ECO:0000313" key="15">
    <source>
        <dbReference type="Proteomes" id="UP000298416"/>
    </source>
</evidence>
<evidence type="ECO:0000256" key="1">
    <source>
        <dbReference type="ARBA" id="ARBA00004127"/>
    </source>
</evidence>
<comment type="catalytic activity">
    <reaction evidence="10 11">
        <text>L-cysteinyl-[protein] + hexadecanoyl-CoA = S-hexadecanoyl-L-cysteinyl-[protein] + CoA</text>
        <dbReference type="Rhea" id="RHEA:36683"/>
        <dbReference type="Rhea" id="RHEA-COMP:10131"/>
        <dbReference type="Rhea" id="RHEA-COMP:11032"/>
        <dbReference type="ChEBI" id="CHEBI:29950"/>
        <dbReference type="ChEBI" id="CHEBI:57287"/>
        <dbReference type="ChEBI" id="CHEBI:57379"/>
        <dbReference type="ChEBI" id="CHEBI:74151"/>
        <dbReference type="EC" id="2.3.1.225"/>
    </reaction>
</comment>
<dbReference type="EC" id="2.3.1.225" evidence="11"/>
<dbReference type="Pfam" id="PF01529">
    <property type="entry name" value="DHHC"/>
    <property type="match status" value="1"/>
</dbReference>
<comment type="similarity">
    <text evidence="2 11">Belongs to the DHHC palmitoyltransferase family.</text>
</comment>
<reference evidence="14" key="2">
    <citation type="submission" date="2020-08" db="EMBL/GenBank/DDBJ databases">
        <title>Plant Genome Project.</title>
        <authorList>
            <person name="Zhang R.-G."/>
        </authorList>
    </citation>
    <scope>NUCLEOTIDE SEQUENCE</scope>
    <source>
        <strain evidence="14">Huo1</strain>
        <tissue evidence="14">Leaf</tissue>
    </source>
</reference>
<dbReference type="InterPro" id="IPR039859">
    <property type="entry name" value="PFA4/ZDH16/20/ERF2-like"/>
</dbReference>